<evidence type="ECO:0000313" key="2">
    <source>
        <dbReference type="EMBL" id="KAK1791311.1"/>
    </source>
</evidence>
<gene>
    <name evidence="2" type="ORF">P4O66_013325</name>
</gene>
<accession>A0AAD9DRE1</accession>
<dbReference type="PANTHER" id="PTHR23039:SF6">
    <property type="entry name" value="SIMILAR TO MKIAA1522 PROTEIN"/>
    <property type="match status" value="1"/>
</dbReference>
<feature type="region of interest" description="Disordered" evidence="1">
    <location>
        <begin position="872"/>
        <end position="896"/>
    </location>
</feature>
<feature type="compositionally biased region" description="Polar residues" evidence="1">
    <location>
        <begin position="872"/>
        <end position="891"/>
    </location>
</feature>
<feature type="region of interest" description="Disordered" evidence="1">
    <location>
        <begin position="310"/>
        <end position="384"/>
    </location>
</feature>
<reference evidence="2" key="1">
    <citation type="submission" date="2023-03" db="EMBL/GenBank/DDBJ databases">
        <title>Electrophorus voltai genome.</title>
        <authorList>
            <person name="Bian C."/>
        </authorList>
    </citation>
    <scope>NUCLEOTIDE SEQUENCE</scope>
    <source>
        <strain evidence="2">CB-2022</strain>
        <tissue evidence="2">Muscle</tissue>
    </source>
</reference>
<feature type="region of interest" description="Disordered" evidence="1">
    <location>
        <begin position="972"/>
        <end position="1101"/>
    </location>
</feature>
<evidence type="ECO:0000256" key="1">
    <source>
        <dbReference type="SAM" id="MobiDB-lite"/>
    </source>
</evidence>
<dbReference type="GO" id="GO:0030154">
    <property type="term" value="P:cell differentiation"/>
    <property type="evidence" value="ECO:0007669"/>
    <property type="project" value="TreeGrafter"/>
</dbReference>
<dbReference type="AlphaFoldDB" id="A0AAD9DRE1"/>
<feature type="compositionally biased region" description="Pro residues" evidence="1">
    <location>
        <begin position="725"/>
        <end position="753"/>
    </location>
</feature>
<feature type="compositionally biased region" description="Pro residues" evidence="1">
    <location>
        <begin position="665"/>
        <end position="685"/>
    </location>
</feature>
<feature type="compositionally biased region" description="Low complexity" evidence="1">
    <location>
        <begin position="1078"/>
        <end position="1091"/>
    </location>
</feature>
<feature type="non-terminal residue" evidence="2">
    <location>
        <position position="1"/>
    </location>
</feature>
<protein>
    <recommendedName>
        <fullName evidence="4">KIAA1522</fullName>
    </recommendedName>
</protein>
<proteinExistence type="predicted"/>
<dbReference type="Proteomes" id="UP001239994">
    <property type="component" value="Unassembled WGS sequence"/>
</dbReference>
<feature type="compositionally biased region" description="Polar residues" evidence="1">
    <location>
        <begin position="185"/>
        <end position="217"/>
    </location>
</feature>
<name>A0AAD9DRE1_9TELE</name>
<feature type="region of interest" description="Disordered" evidence="1">
    <location>
        <begin position="589"/>
        <end position="795"/>
    </location>
</feature>
<evidence type="ECO:0000313" key="3">
    <source>
        <dbReference type="Proteomes" id="UP001239994"/>
    </source>
</evidence>
<feature type="compositionally biased region" description="Polar residues" evidence="1">
    <location>
        <begin position="1015"/>
        <end position="1029"/>
    </location>
</feature>
<feature type="compositionally biased region" description="Pro residues" evidence="1">
    <location>
        <begin position="624"/>
        <end position="644"/>
    </location>
</feature>
<feature type="compositionally biased region" description="Basic and acidic residues" evidence="1">
    <location>
        <begin position="1042"/>
        <end position="1063"/>
    </location>
</feature>
<feature type="compositionally biased region" description="Polar residues" evidence="1">
    <location>
        <begin position="1064"/>
        <end position="1077"/>
    </location>
</feature>
<evidence type="ECO:0008006" key="4">
    <source>
        <dbReference type="Google" id="ProtNLM"/>
    </source>
</evidence>
<dbReference type="PANTHER" id="PTHR23039">
    <property type="entry name" value="NANCE-HORAN SYNDROME PROTEIN"/>
    <property type="match status" value="1"/>
</dbReference>
<keyword evidence="3" id="KW-1185">Reference proteome</keyword>
<comment type="caution">
    <text evidence="2">The sequence shown here is derived from an EMBL/GenBank/DDBJ whole genome shotgun (WGS) entry which is preliminary data.</text>
</comment>
<feature type="compositionally biased region" description="Basic and acidic residues" evidence="1">
    <location>
        <begin position="827"/>
        <end position="837"/>
    </location>
</feature>
<dbReference type="EMBL" id="JAROKS010000020">
    <property type="protein sequence ID" value="KAK1791311.1"/>
    <property type="molecule type" value="Genomic_DNA"/>
</dbReference>
<feature type="region of interest" description="Disordered" evidence="1">
    <location>
        <begin position="827"/>
        <end position="853"/>
    </location>
</feature>
<feature type="region of interest" description="Disordered" evidence="1">
    <location>
        <begin position="1182"/>
        <end position="1208"/>
    </location>
</feature>
<organism evidence="2 3">
    <name type="scientific">Electrophorus voltai</name>
    <dbReference type="NCBI Taxonomy" id="2609070"/>
    <lineage>
        <taxon>Eukaryota</taxon>
        <taxon>Metazoa</taxon>
        <taxon>Chordata</taxon>
        <taxon>Craniata</taxon>
        <taxon>Vertebrata</taxon>
        <taxon>Euteleostomi</taxon>
        <taxon>Actinopterygii</taxon>
        <taxon>Neopterygii</taxon>
        <taxon>Teleostei</taxon>
        <taxon>Ostariophysi</taxon>
        <taxon>Gymnotiformes</taxon>
        <taxon>Gymnotoidei</taxon>
        <taxon>Gymnotidae</taxon>
        <taxon>Electrophorus</taxon>
    </lineage>
</organism>
<feature type="compositionally biased region" description="Basic residues" evidence="1">
    <location>
        <begin position="226"/>
        <end position="235"/>
    </location>
</feature>
<feature type="region of interest" description="Disordered" evidence="1">
    <location>
        <begin position="518"/>
        <end position="544"/>
    </location>
</feature>
<feature type="compositionally biased region" description="Polar residues" evidence="1">
    <location>
        <begin position="972"/>
        <end position="987"/>
    </location>
</feature>
<feature type="compositionally biased region" description="Pro residues" evidence="1">
    <location>
        <begin position="760"/>
        <end position="783"/>
    </location>
</feature>
<feature type="compositionally biased region" description="Basic and acidic residues" evidence="1">
    <location>
        <begin position="518"/>
        <end position="527"/>
    </location>
</feature>
<sequence>MSCVSSPARDRQETNHRHWLLISGGLMSGGRESVGDLVPQDVLEVLSQEHQTRTGKRRRRGSFSRAFNWLKGRRRKSHRSSKDAYKDLLTPGTPVPLPLLLVTAVHKEEGLDHRPLQHFQENVFIESSRPSHIEDLHTEAQQGLKLLQQDENKNGVDYQDDQSVISTATSRTNDDMSFSELAMSESESTAADTISTRSTISYQSTRSGLKRQASTFRPLNEDKKQGKSKSKRKNRSTVVGIPRHVQKELGLDRAAWTASRFTDAQLSNGGVIISAVIPTLDGISITSDQEQAQMCLGNKENLQTVIEDEPQLPSRPASLAVPWMTSSDGLPPSPVISSTPRVASPGEDTGGSPNMVRHVPPKPTQSRKAPPPPNRSHSLHKRHSRDLLDAARIVAEESMDPYVGGLSSLGKASQHKEKSPPISAARQGELGIKKGIYAARANLPLPYTNGGSLTNGMVVSPAAMAVRALFDVPAPPKVLAPPPPPPETWAHNQRTFELLCGPGPVNFECWAQKRGLKMEPPNKKAPEKVPQMNSAKGLNGKTVPSAALMSCPSDRSKETFQGSQLTNGITNILLQSSKNLLPYSQEAMALDRESRTAPTEKSSELQAPYGNNLSIPGHTQLHPFPSPSPPPEHLPPLPPGSPAKPPKDDVASKAQLRKPSDADISPPPHPLFPPPPPPVKVPRPLSPVEQDELDFPPPPSPFSSKSFLTVIPDTECSPSLEPSTLPDPPHVPPPPPQVPMPPPHVPPPPPLVTPPLQLALPPPQVFLPPPQVAPPHPQEPPPLSQEVTKIPPPPQQKSLIQTHIAVTPVNVPLPPPLPTHLKKESREITTVKQDKRQLPQATHAVATKEEAASPVVTQSLLQMVRLRSVKSSVSQAEISPKSKSQNTSVSQEAPPKPVRRSLILVAPPPDVASLSVTESIADSRPITMQENQGATPASNSQPIAEIEMQCTSAVQDAAHVLETKPLSISTDANSQTIVTEQKPQHTSTESKDESVSARLTSQLPSKETKPEITVQGIQNEASIQLTQITIAEPKDQPATADENIKTSEEEIQKGPSESDDKPKNTQLISPLDVTQQKPPTLTPTTPKISPTQKLPPAPVPCSSMRLQEAIRLKTAAMSSIDNQAKRLSLHSPPPSAGGNSPSSTANFIFSKSTKKVVVGAPSSPGAHTGLMKTLVSELATFSQPNKPANSPIKTVKVPPPIAKKPKAW</sequence>
<feature type="region of interest" description="Disordered" evidence="1">
    <location>
        <begin position="181"/>
        <end position="238"/>
    </location>
</feature>